<accession>A0A059B7J8</accession>
<dbReference type="STRING" id="71139.A0A059B7J8"/>
<dbReference type="InterPro" id="IPR001810">
    <property type="entry name" value="F-box_dom"/>
</dbReference>
<name>A0A059B7J8_EUCGR</name>
<dbReference type="InParanoid" id="A0A059B7J8"/>
<feature type="domain" description="F-box" evidence="1">
    <location>
        <begin position="19"/>
        <end position="64"/>
    </location>
</feature>
<sequence>MHMEISRCFPWLSRHRRKQDGFKTLPDDVVMDVLSRLEVDQLGHAKRVCRSWRALIGTAHFTRVHLQRASSVPVISPMFFDRKVGDRGFLFFPNWSSQVKKPIRGAKSPGFRYITTMCIWDLLGCCDGLLIFSAILPFSIYEIQNPVTQEEIVWEQDGSICGFFLQSLPNKYRLLSYRETPNGFLYHTGGLWPAAWKNVGMFPYRPREQETPSGVEGRLHWMVVGKEGMSTPCSHSIMVFSTRESKFCFMPHPGDSCPSSDGHSNMHLVEMKGRVYVYAIRDKLMLIWVLEDYASWHWVKKCDIDLERDFNQHPASESVTSYSDYKGMQLIDSQDGELLLFWPHRGFFRYNLRSRTITQVMLGLSRYGMMSRVVVAEFKSSLVSLKDLQ</sequence>
<dbReference type="SMART" id="SM00256">
    <property type="entry name" value="FBOX"/>
    <property type="match status" value="1"/>
</dbReference>
<evidence type="ECO:0000313" key="2">
    <source>
        <dbReference type="EMBL" id="KCW62103.1"/>
    </source>
</evidence>
<dbReference type="Pfam" id="PF12937">
    <property type="entry name" value="F-box-like"/>
    <property type="match status" value="1"/>
</dbReference>
<dbReference type="PROSITE" id="PS50181">
    <property type="entry name" value="FBOX"/>
    <property type="match status" value="1"/>
</dbReference>
<dbReference type="InterPro" id="IPR050796">
    <property type="entry name" value="SCF_F-box_component"/>
</dbReference>
<dbReference type="Gramene" id="KCW62103">
    <property type="protein sequence ID" value="KCW62103"/>
    <property type="gene ID" value="EUGRSUZ_H04773"/>
</dbReference>
<dbReference type="SUPFAM" id="SSF81383">
    <property type="entry name" value="F-box domain"/>
    <property type="match status" value="1"/>
</dbReference>
<dbReference type="InterPro" id="IPR013187">
    <property type="entry name" value="F-box-assoc_dom_typ3"/>
</dbReference>
<proteinExistence type="predicted"/>
<evidence type="ECO:0000259" key="1">
    <source>
        <dbReference type="PROSITE" id="PS50181"/>
    </source>
</evidence>
<gene>
    <name evidence="2" type="ORF">EUGRSUZ_H04773</name>
</gene>
<dbReference type="eggNOG" id="ENOG502S45U">
    <property type="taxonomic scope" value="Eukaryota"/>
</dbReference>
<dbReference type="AlphaFoldDB" id="A0A059B7J8"/>
<dbReference type="PANTHER" id="PTHR31672">
    <property type="entry name" value="BNACNNG10540D PROTEIN"/>
    <property type="match status" value="1"/>
</dbReference>
<dbReference type="EMBL" id="KK198760">
    <property type="protein sequence ID" value="KCW62103.1"/>
    <property type="molecule type" value="Genomic_DNA"/>
</dbReference>
<reference evidence="2" key="1">
    <citation type="submission" date="2013-07" db="EMBL/GenBank/DDBJ databases">
        <title>The genome of Eucalyptus grandis.</title>
        <authorList>
            <person name="Schmutz J."/>
            <person name="Hayes R."/>
            <person name="Myburg A."/>
            <person name="Tuskan G."/>
            <person name="Grattapaglia D."/>
            <person name="Rokhsar D.S."/>
        </authorList>
    </citation>
    <scope>NUCLEOTIDE SEQUENCE</scope>
    <source>
        <tissue evidence="2">Leaf extractions</tissue>
    </source>
</reference>
<organism evidence="2">
    <name type="scientific">Eucalyptus grandis</name>
    <name type="common">Flooded gum</name>
    <dbReference type="NCBI Taxonomy" id="71139"/>
    <lineage>
        <taxon>Eukaryota</taxon>
        <taxon>Viridiplantae</taxon>
        <taxon>Streptophyta</taxon>
        <taxon>Embryophyta</taxon>
        <taxon>Tracheophyta</taxon>
        <taxon>Spermatophyta</taxon>
        <taxon>Magnoliopsida</taxon>
        <taxon>eudicotyledons</taxon>
        <taxon>Gunneridae</taxon>
        <taxon>Pentapetalae</taxon>
        <taxon>rosids</taxon>
        <taxon>malvids</taxon>
        <taxon>Myrtales</taxon>
        <taxon>Myrtaceae</taxon>
        <taxon>Myrtoideae</taxon>
        <taxon>Eucalypteae</taxon>
        <taxon>Eucalyptus</taxon>
    </lineage>
</organism>
<dbReference type="OMA" id="CMALTQC"/>
<dbReference type="Pfam" id="PF08268">
    <property type="entry name" value="FBA_3"/>
    <property type="match status" value="1"/>
</dbReference>
<protein>
    <recommendedName>
        <fullName evidence="1">F-box domain-containing protein</fullName>
    </recommendedName>
</protein>
<dbReference type="InterPro" id="IPR036047">
    <property type="entry name" value="F-box-like_dom_sf"/>
</dbReference>
<dbReference type="Gene3D" id="1.20.1280.50">
    <property type="match status" value="1"/>
</dbReference>